<sequence>MDDFEEDIEIDPLGAVKIPNLKKNVDIISQCSLPQIQNFHQKINPRNRRNTVFFNNKAKGSSINSKDTDLLFSESPTSTSSISPFPTNTDITSLFPSTNPGLSNTSYSTTNGRGASPNDEKIHLVKEKIVNSNSIDSLFTYTETLRHNKKGSDITSPKNVQNENPNQNIKLNEESDSFLSPIKMSNSYNIQVPQFDFSNLLDPKIKIKNDQLVGILSSLNAQITKEKMDLDDFLNEAEMHMDSINDITDKLYSHKSYDVNYLREEAIRNVIFQEYALKRCNSLQTCSKYNIQLIDNFMDFLNNESKKAFKYLVPDVDLDTFLSKYLMSYDDPRLELTKLDHHLSCLVTQVEYLKTQSLPPESSSQMKHSQSYSKRNQNINSKPDMPSQMEAAKSVSNSIQPLAFSKQNSIQSVSFTKTNSNLIHPVSFSFQESNSSSSQQIYLSNTSSNFDFLEITSNKAKINNDFVIINDGLGRMKMYKPYGKSDFVSTFLSPERKSGRIIARFLSRIDEMTYSDLDMIITAVMPHPSYHIKIRSLLFDLAWQRMDFPFGSVSHLQFPDILDFTPRSLSPPYMRDEYLDTPFDKLNTTYFKLTNKKPQPKNDTIAMNDTTDNKSIDDINNNIHKKDFEYSSSNEIIMNSNQNSSSSNYVSILDNKSSDNIAESNESLNSQNNQSNDNVNMNNQSSDIIADPNSNQKIEDHSSAEFVENNDSCTKDTNNEVINSESGSTANDNEEGSLWPFAFTRDYYFAMMCYTNPFTIANRFCEMIQIVANVLQSLAVEVGNEDEDEVEIGFDNIFPVLLTSVYAFGCPGILDALEYCGQFVDFTTDPQQKFAMTHCNGIVEQIRRTRAEDFKRRAKKNKNQLIFAVQK</sequence>
<feature type="region of interest" description="Disordered" evidence="1">
    <location>
        <begin position="357"/>
        <end position="390"/>
    </location>
</feature>
<proteinExistence type="predicted"/>
<gene>
    <name evidence="2" type="ORF">M9Y10_033343</name>
</gene>
<evidence type="ECO:0000256" key="1">
    <source>
        <dbReference type="SAM" id="MobiDB-lite"/>
    </source>
</evidence>
<feature type="compositionally biased region" description="Low complexity" evidence="1">
    <location>
        <begin position="664"/>
        <end position="686"/>
    </location>
</feature>
<organism evidence="2 3">
    <name type="scientific">Tritrichomonas musculus</name>
    <dbReference type="NCBI Taxonomy" id="1915356"/>
    <lineage>
        <taxon>Eukaryota</taxon>
        <taxon>Metamonada</taxon>
        <taxon>Parabasalia</taxon>
        <taxon>Tritrichomonadida</taxon>
        <taxon>Tritrichomonadidae</taxon>
        <taxon>Tritrichomonas</taxon>
    </lineage>
</organism>
<comment type="caution">
    <text evidence="2">The sequence shown here is derived from an EMBL/GenBank/DDBJ whole genome shotgun (WGS) entry which is preliminary data.</text>
</comment>
<feature type="compositionally biased region" description="Low complexity" evidence="1">
    <location>
        <begin position="362"/>
        <end position="374"/>
    </location>
</feature>
<evidence type="ECO:0008006" key="4">
    <source>
        <dbReference type="Google" id="ProtNLM"/>
    </source>
</evidence>
<evidence type="ECO:0000313" key="2">
    <source>
        <dbReference type="EMBL" id="KAK8888612.1"/>
    </source>
</evidence>
<feature type="region of interest" description="Disordered" evidence="1">
    <location>
        <begin position="662"/>
        <end position="735"/>
    </location>
</feature>
<evidence type="ECO:0000313" key="3">
    <source>
        <dbReference type="Proteomes" id="UP001470230"/>
    </source>
</evidence>
<feature type="region of interest" description="Disordered" evidence="1">
    <location>
        <begin position="595"/>
        <end position="618"/>
    </location>
</feature>
<keyword evidence="3" id="KW-1185">Reference proteome</keyword>
<protein>
    <recommendedName>
        <fullName evidence="4">VPS9 domain-containing protein</fullName>
    </recommendedName>
</protein>
<name>A0ABR2KCJ4_9EUKA</name>
<feature type="compositionally biased region" description="Polar residues" evidence="1">
    <location>
        <begin position="91"/>
        <end position="113"/>
    </location>
</feature>
<feature type="region of interest" description="Disordered" evidence="1">
    <location>
        <begin position="91"/>
        <end position="118"/>
    </location>
</feature>
<dbReference type="Proteomes" id="UP001470230">
    <property type="component" value="Unassembled WGS sequence"/>
</dbReference>
<accession>A0ABR2KCJ4</accession>
<feature type="compositionally biased region" description="Polar residues" evidence="1">
    <location>
        <begin position="719"/>
        <end position="731"/>
    </location>
</feature>
<reference evidence="2 3" key="1">
    <citation type="submission" date="2024-04" db="EMBL/GenBank/DDBJ databases">
        <title>Tritrichomonas musculus Genome.</title>
        <authorList>
            <person name="Alves-Ferreira E."/>
            <person name="Grigg M."/>
            <person name="Lorenzi H."/>
            <person name="Galac M."/>
        </authorList>
    </citation>
    <scope>NUCLEOTIDE SEQUENCE [LARGE SCALE GENOMIC DNA]</scope>
    <source>
        <strain evidence="2 3">EAF2021</strain>
    </source>
</reference>
<dbReference type="EMBL" id="JAPFFF010000005">
    <property type="protein sequence ID" value="KAK8888612.1"/>
    <property type="molecule type" value="Genomic_DNA"/>
</dbReference>